<protein>
    <submittedName>
        <fullName evidence="1">Uncharacterized protein</fullName>
    </submittedName>
</protein>
<accession>A0ACB8W5N9</accession>
<reference evidence="1" key="1">
    <citation type="submission" date="2022-04" db="EMBL/GenBank/DDBJ databases">
        <title>Jade perch genome.</title>
        <authorList>
            <person name="Chao B."/>
        </authorList>
    </citation>
    <scope>NUCLEOTIDE SEQUENCE</scope>
    <source>
        <strain evidence="1">CB-2022</strain>
    </source>
</reference>
<feature type="non-terminal residue" evidence="1">
    <location>
        <position position="1"/>
    </location>
</feature>
<dbReference type="Proteomes" id="UP000831701">
    <property type="component" value="Chromosome 14"/>
</dbReference>
<keyword evidence="2" id="KW-1185">Reference proteome</keyword>
<sequence length="56" mass="6409">WVSKATQSWGRLLDLTDVQKTVIDTLHKEGKPQKRSTVNAAIYQETLEYFMLPSAD</sequence>
<name>A0ACB8W5N9_9TELE</name>
<proteinExistence type="predicted"/>
<organism evidence="1 2">
    <name type="scientific">Scortum barcoo</name>
    <name type="common">barcoo grunter</name>
    <dbReference type="NCBI Taxonomy" id="214431"/>
    <lineage>
        <taxon>Eukaryota</taxon>
        <taxon>Metazoa</taxon>
        <taxon>Chordata</taxon>
        <taxon>Craniata</taxon>
        <taxon>Vertebrata</taxon>
        <taxon>Euteleostomi</taxon>
        <taxon>Actinopterygii</taxon>
        <taxon>Neopterygii</taxon>
        <taxon>Teleostei</taxon>
        <taxon>Neoteleostei</taxon>
        <taxon>Acanthomorphata</taxon>
        <taxon>Eupercaria</taxon>
        <taxon>Centrarchiformes</taxon>
        <taxon>Terapontoidei</taxon>
        <taxon>Terapontidae</taxon>
        <taxon>Scortum</taxon>
    </lineage>
</organism>
<evidence type="ECO:0000313" key="2">
    <source>
        <dbReference type="Proteomes" id="UP000831701"/>
    </source>
</evidence>
<dbReference type="EMBL" id="CM041544">
    <property type="protein sequence ID" value="KAI3363044.1"/>
    <property type="molecule type" value="Genomic_DNA"/>
</dbReference>
<evidence type="ECO:0000313" key="1">
    <source>
        <dbReference type="EMBL" id="KAI3363044.1"/>
    </source>
</evidence>
<comment type="caution">
    <text evidence="1">The sequence shown here is derived from an EMBL/GenBank/DDBJ whole genome shotgun (WGS) entry which is preliminary data.</text>
</comment>
<gene>
    <name evidence="1" type="ORF">L3Q82_011707</name>
</gene>